<organism evidence="1 2">
    <name type="scientific">Luethyella okanaganae</name>
    <dbReference type="NCBI Taxonomy" id="69372"/>
    <lineage>
        <taxon>Bacteria</taxon>
        <taxon>Bacillati</taxon>
        <taxon>Actinomycetota</taxon>
        <taxon>Actinomycetes</taxon>
        <taxon>Micrococcales</taxon>
        <taxon>Microbacteriaceae</taxon>
        <taxon>Luethyella</taxon>
    </lineage>
</organism>
<dbReference type="Proteomes" id="UP001596306">
    <property type="component" value="Unassembled WGS sequence"/>
</dbReference>
<protein>
    <submittedName>
        <fullName evidence="1">Uncharacterized protein</fullName>
    </submittedName>
</protein>
<name>A0ABW1VF54_9MICO</name>
<evidence type="ECO:0000313" key="1">
    <source>
        <dbReference type="EMBL" id="MFC6356743.1"/>
    </source>
</evidence>
<dbReference type="RefSeq" id="WP_386731682.1">
    <property type="nucleotide sequence ID" value="NZ_JBHSTP010000003.1"/>
</dbReference>
<comment type="caution">
    <text evidence="1">The sequence shown here is derived from an EMBL/GenBank/DDBJ whole genome shotgun (WGS) entry which is preliminary data.</text>
</comment>
<gene>
    <name evidence="1" type="ORF">ACFQB0_11555</name>
</gene>
<dbReference type="EMBL" id="JBHSTP010000003">
    <property type="protein sequence ID" value="MFC6356743.1"/>
    <property type="molecule type" value="Genomic_DNA"/>
</dbReference>
<reference evidence="2" key="1">
    <citation type="journal article" date="2019" name="Int. J. Syst. Evol. Microbiol.">
        <title>The Global Catalogue of Microorganisms (GCM) 10K type strain sequencing project: providing services to taxonomists for standard genome sequencing and annotation.</title>
        <authorList>
            <consortium name="The Broad Institute Genomics Platform"/>
            <consortium name="The Broad Institute Genome Sequencing Center for Infectious Disease"/>
            <person name="Wu L."/>
            <person name="Ma J."/>
        </authorList>
    </citation>
    <scope>NUCLEOTIDE SEQUENCE [LARGE SCALE GENOMIC DNA]</scope>
    <source>
        <strain evidence="2">CCUG 43304</strain>
    </source>
</reference>
<proteinExistence type="predicted"/>
<evidence type="ECO:0000313" key="2">
    <source>
        <dbReference type="Proteomes" id="UP001596306"/>
    </source>
</evidence>
<accession>A0ABW1VF54</accession>
<keyword evidence="2" id="KW-1185">Reference proteome</keyword>
<sequence length="131" mass="14348">MDARPVFGIRLAFTITESGGRRTPLLGGNAPDARMQYRPNWGLPGWPDNDQTAAPVLGFGTSNIHPGDTTEAVIIPIFADHVPQWWEVGPGDVLRMHEGSRICGIATVLWADRTTLTLSDTEAERLLDRLS</sequence>